<feature type="compositionally biased region" description="Basic and acidic residues" evidence="7">
    <location>
        <begin position="928"/>
        <end position="938"/>
    </location>
</feature>
<dbReference type="SUPFAM" id="SSF48065">
    <property type="entry name" value="DBL homology domain (DH-domain)"/>
    <property type="match status" value="1"/>
</dbReference>
<feature type="domain" description="PH" evidence="9">
    <location>
        <begin position="489"/>
        <end position="606"/>
    </location>
</feature>
<dbReference type="GO" id="GO:0005085">
    <property type="term" value="F:guanyl-nucleotide exchange factor activity"/>
    <property type="evidence" value="ECO:0007669"/>
    <property type="project" value="UniProtKB-KW"/>
</dbReference>
<evidence type="ECO:0000259" key="10">
    <source>
        <dbReference type="PROSITE" id="PS50010"/>
    </source>
</evidence>
<feature type="compositionally biased region" description="Polar residues" evidence="7">
    <location>
        <begin position="689"/>
        <end position="741"/>
    </location>
</feature>
<evidence type="ECO:0000256" key="1">
    <source>
        <dbReference type="ARBA" id="ARBA00004496"/>
    </source>
</evidence>
<dbReference type="SMART" id="SM00233">
    <property type="entry name" value="PH"/>
    <property type="match status" value="1"/>
</dbReference>
<evidence type="ECO:0000259" key="9">
    <source>
        <dbReference type="PROSITE" id="PS50003"/>
    </source>
</evidence>
<dbReference type="InterPro" id="IPR000219">
    <property type="entry name" value="DH_dom"/>
</dbReference>
<dbReference type="PANTHER" id="PTHR22826:SF211">
    <property type="entry name" value="LD43457P"/>
    <property type="match status" value="1"/>
</dbReference>
<feature type="compositionally biased region" description="Low complexity" evidence="7">
    <location>
        <begin position="192"/>
        <end position="206"/>
    </location>
</feature>
<keyword evidence="5" id="KW-0344">Guanine-nucleotide releasing factor</keyword>
<dbReference type="GO" id="GO:0005737">
    <property type="term" value="C:cytoplasm"/>
    <property type="evidence" value="ECO:0007669"/>
    <property type="project" value="UniProtKB-SubCell"/>
</dbReference>
<evidence type="ECO:0000256" key="7">
    <source>
        <dbReference type="SAM" id="MobiDB-lite"/>
    </source>
</evidence>
<dbReference type="Proteomes" id="UP000515135">
    <property type="component" value="Unplaced"/>
</dbReference>
<dbReference type="PROSITE" id="PS50003">
    <property type="entry name" value="PH_DOMAIN"/>
    <property type="match status" value="1"/>
</dbReference>
<keyword evidence="4" id="KW-0597">Phosphoprotein</keyword>
<dbReference type="KEGG" id="bbel:109466957"/>
<feature type="domain" description="SH3" evidence="8">
    <location>
        <begin position="805"/>
        <end position="866"/>
    </location>
</feature>
<keyword evidence="11" id="KW-1185">Reference proteome</keyword>
<feature type="region of interest" description="Disordered" evidence="7">
    <location>
        <begin position="867"/>
        <end position="938"/>
    </location>
</feature>
<dbReference type="CDD" id="cd00160">
    <property type="entry name" value="RhoGEF"/>
    <property type="match status" value="1"/>
</dbReference>
<dbReference type="Pfam" id="PF23289">
    <property type="entry name" value="Spectrin_5"/>
    <property type="match status" value="1"/>
</dbReference>
<dbReference type="InterPro" id="IPR001849">
    <property type="entry name" value="PH_domain"/>
</dbReference>
<gene>
    <name evidence="12" type="primary">LOC109466957</name>
</gene>
<feature type="domain" description="DH" evidence="10">
    <location>
        <begin position="297"/>
        <end position="477"/>
    </location>
</feature>
<dbReference type="InterPro" id="IPR018159">
    <property type="entry name" value="Spectrin/alpha-actinin"/>
</dbReference>
<keyword evidence="2 6" id="KW-0728">SH3 domain</keyword>
<name>A0A6P4Y7J7_BRABE</name>
<dbReference type="InterPro" id="IPR035899">
    <property type="entry name" value="DBL_dom_sf"/>
</dbReference>
<dbReference type="AlphaFoldDB" id="A0A6P4Y7J7"/>
<evidence type="ECO:0000256" key="6">
    <source>
        <dbReference type="PROSITE-ProRule" id="PRU00192"/>
    </source>
</evidence>
<protein>
    <submittedName>
        <fullName evidence="12">Guanine nucleotide exchange factor DBS-like isoform X1</fullName>
    </submittedName>
</protein>
<dbReference type="CDD" id="cd00176">
    <property type="entry name" value="SPEC"/>
    <property type="match status" value="1"/>
</dbReference>
<feature type="region of interest" description="Disordered" evidence="7">
    <location>
        <begin position="192"/>
        <end position="258"/>
    </location>
</feature>
<feature type="compositionally biased region" description="Low complexity" evidence="7">
    <location>
        <begin position="624"/>
        <end position="654"/>
    </location>
</feature>
<dbReference type="PROSITE" id="PS50010">
    <property type="entry name" value="DH_2"/>
    <property type="match status" value="1"/>
</dbReference>
<dbReference type="OrthoDB" id="10256089at2759"/>
<dbReference type="SUPFAM" id="SSF46966">
    <property type="entry name" value="Spectrin repeat"/>
    <property type="match status" value="1"/>
</dbReference>
<dbReference type="RefSeq" id="XP_019620398.1">
    <property type="nucleotide sequence ID" value="XM_019764839.1"/>
</dbReference>
<dbReference type="Pfam" id="PF00621">
    <property type="entry name" value="RhoGEF"/>
    <property type="match status" value="1"/>
</dbReference>
<proteinExistence type="predicted"/>
<dbReference type="InterPro" id="IPR001331">
    <property type="entry name" value="GDS_CDC24_CS"/>
</dbReference>
<evidence type="ECO:0000256" key="2">
    <source>
        <dbReference type="ARBA" id="ARBA00022443"/>
    </source>
</evidence>
<sequence length="938" mass="105599">MDGLQEQLCETRETGDSVARVDALLKDARQLQNKAKVGQDKARRLVARGDELIGENHYAVDSIRPKCREMQLVCDDFTVAMAKRIDLLNRSHDLQQRLDKANRWCTQGVDLLASQPIDKCQTQEGAESALKECQDFLETFSDLRLQDPKEFHVKFEEMLTAESKASIQLVLKRIEDVQEMFEKRKVSLQKLAVKQQRPVQPVAAQPSPTHKPRVGGQARDDKRISSASTSSDGEGVKRRPPRKSRHAPKVMKVKKGPSQRNVQWIQVMAEDSVEDRVSQTSTDSSEPEGTLENLATKRRHVMNELLDTEQIYVSELYDILEGYYKQFDNPELAHLIPPILHGKRSVLFGNLDEIYNFHNEVFLVLLENHRDRPALVGRCFVERQEDLQMYSKYCQNKTRSEALRRDCGDNAFFKECQLRLGHKLPLEAYLLKPVQRITKYQLLLKEMLKYTQDQEGRQDIDDALATMLEVLKNVNDIMHQIAITGFDGDLSQQGKLLMQGSFSVWSSSKDSKVKALRIRPMQRHIFLYEKLLLFCKKREDIKEGERACYSYKNCIQMSAVGITENVKGDARKFEVWLHGRSEVYTFQAPTADTKSIWLKEIRRVLLSQFDACKGGASPAAPPKQQQQQLQQLHQQHQQQQQLHQQQQQHHQQQQPQGRVTSAGVVPDLTFNPAIHLTPPQFDSAEATRKTNSLPANTRAPGNTTAGVPQRQSSDLSDTQDSHRPNLSPNTVHKLMKQNQWGYQPEKSPSPKDYNDNGIPSSSSNGDSGVATTSVEDEDSDDIGWSSDEFSNSEDEMDSQMYETPVALGQYVALADYNPVENGEISMSEGEVVDMLKMGEEGWCYVCISNTNIEGWAPASYLEPVAPSHAAPDADISSQDPAGGSRGIEDVDRQIPASAAPTDGNRQIPASAVPTDVDRRIPASAVPTDVDRRIPASSA</sequence>
<dbReference type="Gene3D" id="1.20.900.10">
    <property type="entry name" value="Dbl homology (DH) domain"/>
    <property type="match status" value="1"/>
</dbReference>
<dbReference type="Gene3D" id="2.30.29.30">
    <property type="entry name" value="Pleckstrin-homology domain (PH domain)/Phosphotyrosine-binding domain (PTB)"/>
    <property type="match status" value="1"/>
</dbReference>
<dbReference type="SMART" id="SM00325">
    <property type="entry name" value="RhoGEF"/>
    <property type="match status" value="1"/>
</dbReference>
<dbReference type="SUPFAM" id="SSF50044">
    <property type="entry name" value="SH3-domain"/>
    <property type="match status" value="1"/>
</dbReference>
<evidence type="ECO:0000256" key="5">
    <source>
        <dbReference type="ARBA" id="ARBA00022658"/>
    </source>
</evidence>
<evidence type="ECO:0000259" key="8">
    <source>
        <dbReference type="PROSITE" id="PS50002"/>
    </source>
</evidence>
<dbReference type="Gene3D" id="2.30.30.40">
    <property type="entry name" value="SH3 Domains"/>
    <property type="match status" value="1"/>
</dbReference>
<dbReference type="InterPro" id="IPR056466">
    <property type="entry name" value="Spectrin_DBS"/>
</dbReference>
<feature type="compositionally biased region" description="Polar residues" evidence="7">
    <location>
        <begin position="757"/>
        <end position="773"/>
    </location>
</feature>
<evidence type="ECO:0000256" key="4">
    <source>
        <dbReference type="ARBA" id="ARBA00022553"/>
    </source>
</evidence>
<dbReference type="GeneID" id="109466957"/>
<organism evidence="11 12">
    <name type="scientific">Branchiostoma belcheri</name>
    <name type="common">Amphioxus</name>
    <dbReference type="NCBI Taxonomy" id="7741"/>
    <lineage>
        <taxon>Eukaryota</taxon>
        <taxon>Metazoa</taxon>
        <taxon>Chordata</taxon>
        <taxon>Cephalochordata</taxon>
        <taxon>Leptocardii</taxon>
        <taxon>Amphioxiformes</taxon>
        <taxon>Branchiostomatidae</taxon>
        <taxon>Branchiostoma</taxon>
    </lineage>
</organism>
<dbReference type="CDD" id="cd11856">
    <property type="entry name" value="SH3_p47phox_like"/>
    <property type="match status" value="1"/>
</dbReference>
<dbReference type="FunFam" id="2.30.29.30:FF:000078">
    <property type="entry name" value="Guanine nucleotide exchange factor DBS"/>
    <property type="match status" value="1"/>
</dbReference>
<keyword evidence="3" id="KW-0963">Cytoplasm</keyword>
<feature type="region of interest" description="Disordered" evidence="7">
    <location>
        <begin position="613"/>
        <end position="797"/>
    </location>
</feature>
<reference evidence="12" key="1">
    <citation type="submission" date="2025-08" db="UniProtKB">
        <authorList>
            <consortium name="RefSeq"/>
        </authorList>
    </citation>
    <scope>IDENTIFICATION</scope>
    <source>
        <tissue evidence="12">Gonad</tissue>
    </source>
</reference>
<evidence type="ECO:0000256" key="3">
    <source>
        <dbReference type="ARBA" id="ARBA00022490"/>
    </source>
</evidence>
<dbReference type="GO" id="GO:0035556">
    <property type="term" value="P:intracellular signal transduction"/>
    <property type="evidence" value="ECO:0007669"/>
    <property type="project" value="InterPro"/>
</dbReference>
<dbReference type="PROSITE" id="PS50002">
    <property type="entry name" value="SH3"/>
    <property type="match status" value="1"/>
</dbReference>
<dbReference type="SMART" id="SM00326">
    <property type="entry name" value="SH3"/>
    <property type="match status" value="1"/>
</dbReference>
<feature type="compositionally biased region" description="Basic residues" evidence="7">
    <location>
        <begin position="238"/>
        <end position="257"/>
    </location>
</feature>
<dbReference type="Pfam" id="PF22697">
    <property type="entry name" value="SOS1_NGEF_PH"/>
    <property type="match status" value="1"/>
</dbReference>
<dbReference type="InterPro" id="IPR055251">
    <property type="entry name" value="SOS1_NGEF_PH"/>
</dbReference>
<dbReference type="InterPro" id="IPR051336">
    <property type="entry name" value="RhoGEF_Guanine_NuclExch_SF"/>
</dbReference>
<dbReference type="Pfam" id="PF00018">
    <property type="entry name" value="SH3_1"/>
    <property type="match status" value="1"/>
</dbReference>
<dbReference type="SUPFAM" id="SSF50729">
    <property type="entry name" value="PH domain-like"/>
    <property type="match status" value="1"/>
</dbReference>
<dbReference type="InterPro" id="IPR036028">
    <property type="entry name" value="SH3-like_dom_sf"/>
</dbReference>
<dbReference type="PANTHER" id="PTHR22826">
    <property type="entry name" value="RHO GUANINE EXCHANGE FACTOR-RELATED"/>
    <property type="match status" value="1"/>
</dbReference>
<dbReference type="InterPro" id="IPR001452">
    <property type="entry name" value="SH3_domain"/>
</dbReference>
<accession>A0A6P4Y7J7</accession>
<dbReference type="Gene3D" id="1.20.58.60">
    <property type="match status" value="1"/>
</dbReference>
<evidence type="ECO:0000313" key="12">
    <source>
        <dbReference type="RefSeq" id="XP_019620398.1"/>
    </source>
</evidence>
<dbReference type="InterPro" id="IPR011993">
    <property type="entry name" value="PH-like_dom_sf"/>
</dbReference>
<evidence type="ECO:0000313" key="11">
    <source>
        <dbReference type="Proteomes" id="UP000515135"/>
    </source>
</evidence>
<comment type="subcellular location">
    <subcellularLocation>
        <location evidence="1">Cytoplasm</location>
    </subcellularLocation>
</comment>
<dbReference type="PROSITE" id="PS00741">
    <property type="entry name" value="DH_1"/>
    <property type="match status" value="1"/>
</dbReference>